<dbReference type="InterPro" id="IPR051761">
    <property type="entry name" value="MLP-like_ligand-binding"/>
</dbReference>
<dbReference type="PANTHER" id="PTHR31907">
    <property type="entry name" value="MLP-LIKE PROTEIN 423"/>
    <property type="match status" value="1"/>
</dbReference>
<dbReference type="Pfam" id="PF00407">
    <property type="entry name" value="Bet_v_1"/>
    <property type="match status" value="1"/>
</dbReference>
<reference evidence="2" key="1">
    <citation type="submission" date="2022-04" db="EMBL/GenBank/DDBJ databases">
        <title>A functionally conserved STORR gene fusion in Papaver species that diverged 16.8 million years ago.</title>
        <authorList>
            <person name="Catania T."/>
        </authorList>
    </citation>
    <scope>NUCLEOTIDE SEQUENCE</scope>
    <source>
        <strain evidence="2">S-188037</strain>
    </source>
</reference>
<dbReference type="Proteomes" id="UP001202328">
    <property type="component" value="Unassembled WGS sequence"/>
</dbReference>
<dbReference type="InterPro" id="IPR023393">
    <property type="entry name" value="START-like_dom_sf"/>
</dbReference>
<feature type="domain" description="Bet v I/Major latex protein" evidence="1">
    <location>
        <begin position="2"/>
        <end position="161"/>
    </location>
</feature>
<gene>
    <name evidence="2" type="ORF">MKW98_021547</name>
</gene>
<dbReference type="InterPro" id="IPR000916">
    <property type="entry name" value="Bet_v_I/MLP"/>
</dbReference>
<dbReference type="Gene3D" id="3.30.530.20">
    <property type="match status" value="1"/>
</dbReference>
<dbReference type="GO" id="GO:0006952">
    <property type="term" value="P:defense response"/>
    <property type="evidence" value="ECO:0007669"/>
    <property type="project" value="InterPro"/>
</dbReference>
<evidence type="ECO:0000313" key="3">
    <source>
        <dbReference type="Proteomes" id="UP001202328"/>
    </source>
</evidence>
<name>A0AAD4XV67_9MAGN</name>
<dbReference type="EMBL" id="JAJJMB010003208">
    <property type="protein sequence ID" value="KAI3948941.1"/>
    <property type="molecule type" value="Genomic_DNA"/>
</dbReference>
<evidence type="ECO:0000259" key="1">
    <source>
        <dbReference type="SMART" id="SM01037"/>
    </source>
</evidence>
<organism evidence="2 3">
    <name type="scientific">Papaver atlanticum</name>
    <dbReference type="NCBI Taxonomy" id="357466"/>
    <lineage>
        <taxon>Eukaryota</taxon>
        <taxon>Viridiplantae</taxon>
        <taxon>Streptophyta</taxon>
        <taxon>Embryophyta</taxon>
        <taxon>Tracheophyta</taxon>
        <taxon>Spermatophyta</taxon>
        <taxon>Magnoliopsida</taxon>
        <taxon>Ranunculales</taxon>
        <taxon>Papaveraceae</taxon>
        <taxon>Papaveroideae</taxon>
        <taxon>Papaver</taxon>
    </lineage>
</organism>
<evidence type="ECO:0000313" key="2">
    <source>
        <dbReference type="EMBL" id="KAI3948941.1"/>
    </source>
</evidence>
<dbReference type="SMART" id="SM01037">
    <property type="entry name" value="Bet_v_1"/>
    <property type="match status" value="1"/>
</dbReference>
<keyword evidence="3" id="KW-1185">Reference proteome</keyword>
<comment type="caution">
    <text evidence="2">The sequence shown here is derived from an EMBL/GenBank/DDBJ whole genome shotgun (WGS) entry which is preliminary data.</text>
</comment>
<sequence length="163" mass="18535">MAQIHKVEGQFVAKSHADKLYNMITHGAPTLPKYVPQLVRKCQVLPEEGEIRLGSIYVWDYAVGATEGILSTVRTKNKITAVDHKNMSITYTVFEGYLTVDYPSFDINIDVTPIHGGGSDKSMVKWSFKYEKENEHVPTPTSFIKFFEAFFKELDAKMLEHES</sequence>
<accession>A0AAD4XV67</accession>
<proteinExistence type="predicted"/>
<dbReference type="AlphaFoldDB" id="A0AAD4XV67"/>
<protein>
    <recommendedName>
        <fullName evidence="1">Bet v I/Major latex protein domain-containing protein</fullName>
    </recommendedName>
</protein>
<dbReference type="SUPFAM" id="SSF55961">
    <property type="entry name" value="Bet v1-like"/>
    <property type="match status" value="1"/>
</dbReference>